<comment type="catalytic activity">
    <reaction evidence="1">
        <text>S-ubiquitinyl-[E2 ubiquitin-conjugating enzyme]-L-cysteine + [acceptor protein]-L-lysine = [E2 ubiquitin-conjugating enzyme]-L-cysteine + N(6)-ubiquitinyl-[acceptor protein]-L-lysine.</text>
        <dbReference type="EC" id="2.3.2.26"/>
    </reaction>
</comment>
<dbReference type="Gene3D" id="3.90.1750.10">
    <property type="entry name" value="Hect, E3 ligase catalytic domains"/>
    <property type="match status" value="1"/>
</dbReference>
<comment type="caution">
    <text evidence="4">The sequence shown here is derived from an EMBL/GenBank/DDBJ whole genome shotgun (WGS) entry which is preliminary data.</text>
</comment>
<accession>A0AAN8PGZ6</accession>
<reference evidence="4 5" key="1">
    <citation type="submission" date="2024-01" db="EMBL/GenBank/DDBJ databases">
        <title>The genome of the rayed Mediterranean limpet Patella caerulea (Linnaeus, 1758).</title>
        <authorList>
            <person name="Anh-Thu Weber A."/>
            <person name="Halstead-Nussloch G."/>
        </authorList>
    </citation>
    <scope>NUCLEOTIDE SEQUENCE [LARGE SCALE GENOMIC DNA]</scope>
    <source>
        <strain evidence="4">AATW-2023a</strain>
        <tissue evidence="4">Whole specimen</tissue>
    </source>
</reference>
<sequence length="229" mass="26324">MPFSLSELIPMSLALCESCIGIIELAHPDAKLSINEDYRQALLKSGIKHHKLAAELEDKETKLWAGLFKVISTLVRHLHNRDTRRPFCPQSHWLSSHISIQADRPSQIYRTHNAVFTRRPLGSLQSLTKTSYDDDGPPLANRDVRNLVILTELPFVVCFAERVKIVQRLIMSDKEDNQGEMTNFIIGPAINVVIRRNYIYEDAFEKLSSENGNDFKSTLFDQKEKYQRK</sequence>
<dbReference type="AlphaFoldDB" id="A0AAN8PGZ6"/>
<proteinExistence type="predicted"/>
<dbReference type="GO" id="GO:0006511">
    <property type="term" value="P:ubiquitin-dependent protein catabolic process"/>
    <property type="evidence" value="ECO:0007669"/>
    <property type="project" value="TreeGrafter"/>
</dbReference>
<dbReference type="GO" id="GO:0000209">
    <property type="term" value="P:protein polyubiquitination"/>
    <property type="evidence" value="ECO:0007669"/>
    <property type="project" value="InterPro"/>
</dbReference>
<organism evidence="4 5">
    <name type="scientific">Patella caerulea</name>
    <name type="common">Rayed Mediterranean limpet</name>
    <dbReference type="NCBI Taxonomy" id="87958"/>
    <lineage>
        <taxon>Eukaryota</taxon>
        <taxon>Metazoa</taxon>
        <taxon>Spiralia</taxon>
        <taxon>Lophotrochozoa</taxon>
        <taxon>Mollusca</taxon>
        <taxon>Gastropoda</taxon>
        <taxon>Patellogastropoda</taxon>
        <taxon>Patelloidea</taxon>
        <taxon>Patellidae</taxon>
        <taxon>Patella</taxon>
    </lineage>
</organism>
<evidence type="ECO:0000256" key="2">
    <source>
        <dbReference type="ARBA" id="ARBA00012485"/>
    </source>
</evidence>
<dbReference type="PANTHER" id="PTHR45700:SF2">
    <property type="entry name" value="UBIQUITIN-PROTEIN LIGASE E3C"/>
    <property type="match status" value="1"/>
</dbReference>
<dbReference type="PANTHER" id="PTHR45700">
    <property type="entry name" value="UBIQUITIN-PROTEIN LIGASE E3C"/>
    <property type="match status" value="1"/>
</dbReference>
<dbReference type="InterPro" id="IPR044611">
    <property type="entry name" value="E3A/B/C-like"/>
</dbReference>
<dbReference type="EMBL" id="JAZGQO010000013">
    <property type="protein sequence ID" value="KAK6171881.1"/>
    <property type="molecule type" value="Genomic_DNA"/>
</dbReference>
<gene>
    <name evidence="4" type="ORF">SNE40_018304</name>
</gene>
<dbReference type="Proteomes" id="UP001347796">
    <property type="component" value="Unassembled WGS sequence"/>
</dbReference>
<evidence type="ECO:0000313" key="5">
    <source>
        <dbReference type="Proteomes" id="UP001347796"/>
    </source>
</evidence>
<evidence type="ECO:0000313" key="4">
    <source>
        <dbReference type="EMBL" id="KAK6171881.1"/>
    </source>
</evidence>
<dbReference type="EC" id="2.3.2.26" evidence="2"/>
<dbReference type="GO" id="GO:0061630">
    <property type="term" value="F:ubiquitin protein ligase activity"/>
    <property type="evidence" value="ECO:0007669"/>
    <property type="project" value="UniProtKB-EC"/>
</dbReference>
<evidence type="ECO:0000256" key="3">
    <source>
        <dbReference type="ARBA" id="ARBA00022679"/>
    </source>
</evidence>
<keyword evidence="3" id="KW-0808">Transferase</keyword>
<keyword evidence="5" id="KW-1185">Reference proteome</keyword>
<protein>
    <recommendedName>
        <fullName evidence="2">HECT-type E3 ubiquitin transferase</fullName>
        <ecNumber evidence="2">2.3.2.26</ecNumber>
    </recommendedName>
</protein>
<name>A0AAN8PGZ6_PATCE</name>
<evidence type="ECO:0000256" key="1">
    <source>
        <dbReference type="ARBA" id="ARBA00000885"/>
    </source>
</evidence>